<accession>A0A4R3Z1J2</accession>
<dbReference type="EMBL" id="SMCS01000001">
    <property type="protein sequence ID" value="TCV97653.1"/>
    <property type="molecule type" value="Genomic_DNA"/>
</dbReference>
<reference evidence="3 4" key="1">
    <citation type="submission" date="2019-03" db="EMBL/GenBank/DDBJ databases">
        <title>Above-ground endophytic microbial communities from plants in different locations in the United States.</title>
        <authorList>
            <person name="Frank C."/>
        </authorList>
    </citation>
    <scope>NUCLEOTIDE SEQUENCE [LARGE SCALE GENOMIC DNA]</scope>
    <source>
        <strain evidence="3 4">LP_13_YM</strain>
    </source>
</reference>
<dbReference type="InterPro" id="IPR008928">
    <property type="entry name" value="6-hairpin_glycosidase_sf"/>
</dbReference>
<keyword evidence="1" id="KW-0732">Signal</keyword>
<dbReference type="AlphaFoldDB" id="A0A4R3Z1J2"/>
<dbReference type="InterPro" id="IPR006311">
    <property type="entry name" value="TAT_signal"/>
</dbReference>
<dbReference type="NCBIfam" id="TIGR01409">
    <property type="entry name" value="TAT_signal_seq"/>
    <property type="match status" value="1"/>
</dbReference>
<keyword evidence="4" id="KW-1185">Reference proteome</keyword>
<feature type="region of interest" description="Disordered" evidence="2">
    <location>
        <begin position="757"/>
        <end position="789"/>
    </location>
</feature>
<comment type="caution">
    <text evidence="3">The sequence shown here is derived from an EMBL/GenBank/DDBJ whole genome shotgun (WGS) entry which is preliminary data.</text>
</comment>
<dbReference type="RefSeq" id="WP_132141695.1">
    <property type="nucleotide sequence ID" value="NZ_SMCS01000001.1"/>
</dbReference>
<dbReference type="PROSITE" id="PS51318">
    <property type="entry name" value="TAT"/>
    <property type="match status" value="1"/>
</dbReference>
<protein>
    <submittedName>
        <fullName evidence="3">Secreted protein</fullName>
    </submittedName>
</protein>
<evidence type="ECO:0000313" key="3">
    <source>
        <dbReference type="EMBL" id="TCV97653.1"/>
    </source>
</evidence>
<proteinExistence type="predicted"/>
<feature type="compositionally biased region" description="Basic and acidic residues" evidence="2">
    <location>
        <begin position="766"/>
        <end position="775"/>
    </location>
</feature>
<evidence type="ECO:0000256" key="2">
    <source>
        <dbReference type="SAM" id="MobiDB-lite"/>
    </source>
</evidence>
<gene>
    <name evidence="3" type="ORF">EC912_101670</name>
</gene>
<dbReference type="SUPFAM" id="SSF48208">
    <property type="entry name" value="Six-hairpin glycosidases"/>
    <property type="match status" value="1"/>
</dbReference>
<name>A0A4R3Z1J2_9GAMM</name>
<evidence type="ECO:0000313" key="4">
    <source>
        <dbReference type="Proteomes" id="UP000295645"/>
    </source>
</evidence>
<organism evidence="3 4">
    <name type="scientific">Luteibacter rhizovicinus</name>
    <dbReference type="NCBI Taxonomy" id="242606"/>
    <lineage>
        <taxon>Bacteria</taxon>
        <taxon>Pseudomonadati</taxon>
        <taxon>Pseudomonadota</taxon>
        <taxon>Gammaproteobacteria</taxon>
        <taxon>Lysobacterales</taxon>
        <taxon>Rhodanobacteraceae</taxon>
        <taxon>Luteibacter</taxon>
    </lineage>
</organism>
<dbReference type="Proteomes" id="UP000295645">
    <property type="component" value="Unassembled WGS sequence"/>
</dbReference>
<dbReference type="OrthoDB" id="7521722at2"/>
<dbReference type="InterPro" id="IPR012341">
    <property type="entry name" value="6hp_glycosidase-like_sf"/>
</dbReference>
<evidence type="ECO:0000256" key="1">
    <source>
        <dbReference type="ARBA" id="ARBA00022729"/>
    </source>
</evidence>
<dbReference type="InterPro" id="IPR019546">
    <property type="entry name" value="TAT_signal_bac_arc"/>
</dbReference>
<dbReference type="GO" id="GO:0005975">
    <property type="term" value="P:carbohydrate metabolic process"/>
    <property type="evidence" value="ECO:0007669"/>
    <property type="project" value="InterPro"/>
</dbReference>
<dbReference type="Gene3D" id="1.50.10.10">
    <property type="match status" value="1"/>
</dbReference>
<sequence>MDRRRFLQGLTVTGAGLGLGGLTYTPVAPALAAARSTATMSALPPVRVPVADLPLRDYVPVTRFTSDDVDWHVVEDLRHADGVLILHNGNLACVFDKRTEPAYAEEGVPYLGMKLADIALAEADLLADRLLRHGEPDEQEVRGAAPPPASQLNPENYYGRLPWTTFVGTKQCADTMPVYTSGSTRGYHSDQVFADLHDPKRVARRREGVLGGWLPAVHKVVPIDEGRWYDVLVFADVDAHDRFVVQTWHRTALVEHGRISKVRYGYSYPACPPRREAPDAAAFYRALLRFHDYWQRELADASVATVPAPGWSEMARFAFARELVVRPGGDYPKYGAVDRDYYGNEYDGFQDTFTSSLYANLEWGRYAQAAAVLDEFFDDFIQPDGMINMRGAEIGQFGLTLSLMARYLRYTGDDALLRKHRGKIEATAQILLELHDESLALPRDHPGHGLIHGWNESDACLFPEPMLWWKPYYANSALAVRGLTDLAGVWPDLGATDAHTTAMQWQERAGTLRGQVERSLRANIRHDLTPPYVGPLPGAKLTFRESLTQEKPSEQQWPHRAYAELLQADILPDDLAHLVIDCMRGHGATSMGVVANVAPPSADGRDILGFISYGYAQQLLRLNRIDEYLLFLYAHRYHAHTPGSWTAGEVTDLSGGMPLFCIPAQMTIPLLVRWMLVFEDSAGQTLHLGRAIPRTWLESRKPIGIDKAPTRWGYTGFQLRATADGDIEGTVTLPQHAMPDAVWLSLRMPVGKRLSDIHLDGQPVPDTDRRGETVRLRGKPGQRIEIGGR</sequence>